<dbReference type="AlphaFoldDB" id="G5QZT1"/>
<proteinExistence type="predicted"/>
<accession>G5QZT1</accession>
<evidence type="ECO:0000313" key="1">
    <source>
        <dbReference type="EMBL" id="EHC89107.1"/>
    </source>
</evidence>
<evidence type="ECO:0000313" key="2">
    <source>
        <dbReference type="Proteomes" id="UP000005065"/>
    </source>
</evidence>
<dbReference type="EMBL" id="AFCU01000795">
    <property type="protein sequence ID" value="EHC89107.1"/>
    <property type="molecule type" value="Genomic_DNA"/>
</dbReference>
<protein>
    <submittedName>
        <fullName evidence="1">Uncharacterized protein</fullName>
    </submittedName>
</protein>
<feature type="non-terminal residue" evidence="1">
    <location>
        <position position="34"/>
    </location>
</feature>
<sequence length="34" mass="3963">MSRELMANGCVNNRFPTIFLPQNAFCIFIWVISE</sequence>
<reference evidence="1 2" key="1">
    <citation type="journal article" date="2011" name="BMC Genomics">
        <title>Genome sequencing reveals diversification of virulence factor content and possible host adaptation in distinct subpopulations of Salmonella enterica.</title>
        <authorList>
            <person name="den Bakker H.C."/>
            <person name="Moreno Switt A.I."/>
            <person name="Govoni G."/>
            <person name="Cummings C.A."/>
            <person name="Ranieri M.L."/>
            <person name="Degoricija L."/>
            <person name="Hoelzer K."/>
            <person name="Rodriguez-Rivera L.D."/>
            <person name="Brown S."/>
            <person name="Bolchacova E."/>
            <person name="Furtado M.R."/>
            <person name="Wiedmann M."/>
        </authorList>
    </citation>
    <scope>NUCLEOTIDE SEQUENCE [LARGE SCALE GENOMIC DNA]</scope>
    <source>
        <strain evidence="1 2">A4-543</strain>
    </source>
</reference>
<comment type="caution">
    <text evidence="1">The sequence shown here is derived from an EMBL/GenBank/DDBJ whole genome shotgun (WGS) entry which is preliminary data.</text>
</comment>
<name>G5QZT1_SALSE</name>
<gene>
    <name evidence="1" type="ORF">LTSESEN_2456</name>
</gene>
<dbReference type="Proteomes" id="UP000005065">
    <property type="component" value="Unassembled WGS sequence"/>
</dbReference>
<organism evidence="1 2">
    <name type="scientific">Salmonella enterica subsp. enterica serovar Senftenberg str. A4-543</name>
    <dbReference type="NCBI Taxonomy" id="913082"/>
    <lineage>
        <taxon>Bacteria</taxon>
        <taxon>Pseudomonadati</taxon>
        <taxon>Pseudomonadota</taxon>
        <taxon>Gammaproteobacteria</taxon>
        <taxon>Enterobacterales</taxon>
        <taxon>Enterobacteriaceae</taxon>
        <taxon>Salmonella</taxon>
    </lineage>
</organism>